<feature type="compositionally biased region" description="Basic and acidic residues" evidence="1">
    <location>
        <begin position="7"/>
        <end position="18"/>
    </location>
</feature>
<feature type="region of interest" description="Disordered" evidence="1">
    <location>
        <begin position="66"/>
        <end position="99"/>
    </location>
</feature>
<evidence type="ECO:0000313" key="3">
    <source>
        <dbReference type="Proteomes" id="UP000821866"/>
    </source>
</evidence>
<organism evidence="2 3">
    <name type="scientific">Rhipicephalus microplus</name>
    <name type="common">Cattle tick</name>
    <name type="synonym">Boophilus microplus</name>
    <dbReference type="NCBI Taxonomy" id="6941"/>
    <lineage>
        <taxon>Eukaryota</taxon>
        <taxon>Metazoa</taxon>
        <taxon>Ecdysozoa</taxon>
        <taxon>Arthropoda</taxon>
        <taxon>Chelicerata</taxon>
        <taxon>Arachnida</taxon>
        <taxon>Acari</taxon>
        <taxon>Parasitiformes</taxon>
        <taxon>Ixodida</taxon>
        <taxon>Ixodoidea</taxon>
        <taxon>Ixodidae</taxon>
        <taxon>Rhipicephalinae</taxon>
        <taxon>Rhipicephalus</taxon>
        <taxon>Boophilus</taxon>
    </lineage>
</organism>
<dbReference type="AlphaFoldDB" id="A0A9J6EX91"/>
<evidence type="ECO:0000313" key="2">
    <source>
        <dbReference type="EMBL" id="KAH8038970.1"/>
    </source>
</evidence>
<comment type="caution">
    <text evidence="2">The sequence shown here is derived from an EMBL/GenBank/DDBJ whole genome shotgun (WGS) entry which is preliminary data.</text>
</comment>
<sequence>MDVDEDPPGHSRVSENRPNDASSVPSNEEPSNDARAPSAASLDNKNDDDAGVALTWTGDGWHAVLSRRRKKNHKQSQKEPEKELEKINENSAANPPVDVALDSQVKREFQRRKRRVPTPLPKEDIKGILRPHKGLTVKNLFGSELSMSVIEACRNSFGGESFLLRVHPRSNIIILSTPHEQVAGRLREINQLKFRGRIHPFNAYVADPEHVLRGIVHGLPPGTTQADLMANLRIRTQGVKIESARMLGSSKGDLLSIQAYRTGLQDLSINLTPNRCVPDYERQRVLQVWDV</sequence>
<evidence type="ECO:0000256" key="1">
    <source>
        <dbReference type="SAM" id="MobiDB-lite"/>
    </source>
</evidence>
<keyword evidence="3" id="KW-1185">Reference proteome</keyword>
<reference evidence="2" key="2">
    <citation type="submission" date="2021-09" db="EMBL/GenBank/DDBJ databases">
        <authorList>
            <person name="Jia N."/>
            <person name="Wang J."/>
            <person name="Shi W."/>
            <person name="Du L."/>
            <person name="Sun Y."/>
            <person name="Zhan W."/>
            <person name="Jiang J."/>
            <person name="Wang Q."/>
            <person name="Zhang B."/>
            <person name="Ji P."/>
            <person name="Sakyi L.B."/>
            <person name="Cui X."/>
            <person name="Yuan T."/>
            <person name="Jiang B."/>
            <person name="Yang W."/>
            <person name="Lam T.T.-Y."/>
            <person name="Chang Q."/>
            <person name="Ding S."/>
            <person name="Wang X."/>
            <person name="Zhu J."/>
            <person name="Ruan X."/>
            <person name="Zhao L."/>
            <person name="Wei J."/>
            <person name="Que T."/>
            <person name="Du C."/>
            <person name="Cheng J."/>
            <person name="Dai P."/>
            <person name="Han X."/>
            <person name="Huang E."/>
            <person name="Gao Y."/>
            <person name="Liu J."/>
            <person name="Shao H."/>
            <person name="Ye R."/>
            <person name="Li L."/>
            <person name="Wei W."/>
            <person name="Wang X."/>
            <person name="Wang C."/>
            <person name="Huo Q."/>
            <person name="Li W."/>
            <person name="Guo W."/>
            <person name="Chen H."/>
            <person name="Chen S."/>
            <person name="Zhou L."/>
            <person name="Zhou L."/>
            <person name="Ni X."/>
            <person name="Tian J."/>
            <person name="Zhou Y."/>
            <person name="Sheng Y."/>
            <person name="Liu T."/>
            <person name="Pan Y."/>
            <person name="Xia L."/>
            <person name="Li J."/>
            <person name="Zhao F."/>
            <person name="Cao W."/>
        </authorList>
    </citation>
    <scope>NUCLEOTIDE SEQUENCE</scope>
    <source>
        <strain evidence="2">Rmic-2018</strain>
        <tissue evidence="2">Larvae</tissue>
    </source>
</reference>
<name>A0A9J6EX91_RHIMP</name>
<accession>A0A9J6EX91</accession>
<protein>
    <submittedName>
        <fullName evidence="2">Uncharacterized protein</fullName>
    </submittedName>
</protein>
<feature type="compositionally biased region" description="Basic and acidic residues" evidence="1">
    <location>
        <begin position="76"/>
        <end position="88"/>
    </location>
</feature>
<feature type="region of interest" description="Disordered" evidence="1">
    <location>
        <begin position="1"/>
        <end position="54"/>
    </location>
</feature>
<feature type="compositionally biased region" description="Polar residues" evidence="1">
    <location>
        <begin position="19"/>
        <end position="29"/>
    </location>
</feature>
<proteinExistence type="predicted"/>
<reference evidence="2" key="1">
    <citation type="journal article" date="2020" name="Cell">
        <title>Large-Scale Comparative Analyses of Tick Genomes Elucidate Their Genetic Diversity and Vector Capacities.</title>
        <authorList>
            <consortium name="Tick Genome and Microbiome Consortium (TIGMIC)"/>
            <person name="Jia N."/>
            <person name="Wang J."/>
            <person name="Shi W."/>
            <person name="Du L."/>
            <person name="Sun Y."/>
            <person name="Zhan W."/>
            <person name="Jiang J.F."/>
            <person name="Wang Q."/>
            <person name="Zhang B."/>
            <person name="Ji P."/>
            <person name="Bell-Sakyi L."/>
            <person name="Cui X.M."/>
            <person name="Yuan T.T."/>
            <person name="Jiang B.G."/>
            <person name="Yang W.F."/>
            <person name="Lam T.T."/>
            <person name="Chang Q.C."/>
            <person name="Ding S.J."/>
            <person name="Wang X.J."/>
            <person name="Zhu J.G."/>
            <person name="Ruan X.D."/>
            <person name="Zhao L."/>
            <person name="Wei J.T."/>
            <person name="Ye R.Z."/>
            <person name="Que T.C."/>
            <person name="Du C.H."/>
            <person name="Zhou Y.H."/>
            <person name="Cheng J.X."/>
            <person name="Dai P.F."/>
            <person name="Guo W.B."/>
            <person name="Han X.H."/>
            <person name="Huang E.J."/>
            <person name="Li L.F."/>
            <person name="Wei W."/>
            <person name="Gao Y.C."/>
            <person name="Liu J.Z."/>
            <person name="Shao H.Z."/>
            <person name="Wang X."/>
            <person name="Wang C.C."/>
            <person name="Yang T.C."/>
            <person name="Huo Q.B."/>
            <person name="Li W."/>
            <person name="Chen H.Y."/>
            <person name="Chen S.E."/>
            <person name="Zhou L.G."/>
            <person name="Ni X.B."/>
            <person name="Tian J.H."/>
            <person name="Sheng Y."/>
            <person name="Liu T."/>
            <person name="Pan Y.S."/>
            <person name="Xia L.Y."/>
            <person name="Li J."/>
            <person name="Zhao F."/>
            <person name="Cao W.C."/>
        </authorList>
    </citation>
    <scope>NUCLEOTIDE SEQUENCE</scope>
    <source>
        <strain evidence="2">Rmic-2018</strain>
    </source>
</reference>
<dbReference type="Proteomes" id="UP000821866">
    <property type="component" value="Chromosome 1"/>
</dbReference>
<feature type="compositionally biased region" description="Basic residues" evidence="1">
    <location>
        <begin position="66"/>
        <end position="75"/>
    </location>
</feature>
<gene>
    <name evidence="2" type="ORF">HPB51_004125</name>
</gene>
<dbReference type="EMBL" id="JABSTU010000001">
    <property type="protein sequence ID" value="KAH8038970.1"/>
    <property type="molecule type" value="Genomic_DNA"/>
</dbReference>